<gene>
    <name evidence="2" type="ORF">FF011L_23490</name>
</gene>
<dbReference type="EMBL" id="CP036262">
    <property type="protein sequence ID" value="QDS93576.1"/>
    <property type="molecule type" value="Genomic_DNA"/>
</dbReference>
<reference evidence="2 3" key="1">
    <citation type="submission" date="2019-02" db="EMBL/GenBank/DDBJ databases">
        <title>Deep-cultivation of Planctomycetes and their phenomic and genomic characterization uncovers novel biology.</title>
        <authorList>
            <person name="Wiegand S."/>
            <person name="Jogler M."/>
            <person name="Boedeker C."/>
            <person name="Pinto D."/>
            <person name="Vollmers J."/>
            <person name="Rivas-Marin E."/>
            <person name="Kohn T."/>
            <person name="Peeters S.H."/>
            <person name="Heuer A."/>
            <person name="Rast P."/>
            <person name="Oberbeckmann S."/>
            <person name="Bunk B."/>
            <person name="Jeske O."/>
            <person name="Meyerdierks A."/>
            <person name="Storesund J.E."/>
            <person name="Kallscheuer N."/>
            <person name="Luecker S."/>
            <person name="Lage O.M."/>
            <person name="Pohl T."/>
            <person name="Merkel B.J."/>
            <person name="Hornburger P."/>
            <person name="Mueller R.-W."/>
            <person name="Bruemmer F."/>
            <person name="Labrenz M."/>
            <person name="Spormann A.M."/>
            <person name="Op den Camp H."/>
            <person name="Overmann J."/>
            <person name="Amann R."/>
            <person name="Jetten M.S.M."/>
            <person name="Mascher T."/>
            <person name="Medema M.H."/>
            <person name="Devos D.P."/>
            <person name="Kaster A.-K."/>
            <person name="Ovreas L."/>
            <person name="Rohde M."/>
            <person name="Galperin M.Y."/>
            <person name="Jogler C."/>
        </authorList>
    </citation>
    <scope>NUCLEOTIDE SEQUENCE [LARGE SCALE GENOMIC DNA]</scope>
    <source>
        <strain evidence="2 3">FF011L</strain>
    </source>
</reference>
<keyword evidence="1" id="KW-0812">Transmembrane</keyword>
<proteinExistence type="predicted"/>
<evidence type="ECO:0000313" key="2">
    <source>
        <dbReference type="EMBL" id="QDS93576.1"/>
    </source>
</evidence>
<dbReference type="OrthoDB" id="285801at2"/>
<sequence>MLFQKKRILIACAVAVIWGGWAVWANVPHFYDIQVARAKLASVMPNATLEPASAGFPFAYMRYEYSQNGALLPYDFAPSAALPNILFCLTGITGALLLVFRIRRLSIGLVGLFCVVGAPAVLLYVLLNGPHSDVVSYLYLTPVALLLACLATDGWRTEAGRTTEPTEVPVAGPVC</sequence>
<evidence type="ECO:0000313" key="3">
    <source>
        <dbReference type="Proteomes" id="UP000320672"/>
    </source>
</evidence>
<dbReference type="Proteomes" id="UP000320672">
    <property type="component" value="Chromosome"/>
</dbReference>
<accession>A0A517MFF8</accession>
<dbReference type="AlphaFoldDB" id="A0A517MFF8"/>
<evidence type="ECO:0000256" key="1">
    <source>
        <dbReference type="SAM" id="Phobius"/>
    </source>
</evidence>
<organism evidence="2 3">
    <name type="scientific">Roseimaritima multifibrata</name>
    <dbReference type="NCBI Taxonomy" id="1930274"/>
    <lineage>
        <taxon>Bacteria</taxon>
        <taxon>Pseudomonadati</taxon>
        <taxon>Planctomycetota</taxon>
        <taxon>Planctomycetia</taxon>
        <taxon>Pirellulales</taxon>
        <taxon>Pirellulaceae</taxon>
        <taxon>Roseimaritima</taxon>
    </lineage>
</organism>
<dbReference type="RefSeq" id="WP_145351707.1">
    <property type="nucleotide sequence ID" value="NZ_CP036262.1"/>
</dbReference>
<keyword evidence="3" id="KW-1185">Reference proteome</keyword>
<protein>
    <submittedName>
        <fullName evidence="2">Uncharacterized protein</fullName>
    </submittedName>
</protein>
<name>A0A517MFF8_9BACT</name>
<keyword evidence="1" id="KW-0472">Membrane</keyword>
<dbReference type="KEGG" id="rml:FF011L_23490"/>
<feature type="transmembrane region" description="Helical" evidence="1">
    <location>
        <begin position="81"/>
        <end position="100"/>
    </location>
</feature>
<feature type="transmembrane region" description="Helical" evidence="1">
    <location>
        <begin position="107"/>
        <end position="128"/>
    </location>
</feature>
<keyword evidence="1" id="KW-1133">Transmembrane helix</keyword>
<feature type="transmembrane region" description="Helical" evidence="1">
    <location>
        <begin position="134"/>
        <end position="152"/>
    </location>
</feature>